<keyword evidence="1" id="KW-0812">Transmembrane</keyword>
<dbReference type="OrthoDB" id="529675at2759"/>
<evidence type="ECO:0000256" key="2">
    <source>
        <dbReference type="SAM" id="SignalP"/>
    </source>
</evidence>
<dbReference type="Pfam" id="PF05514">
    <property type="entry name" value="HR_lesion"/>
    <property type="match status" value="1"/>
</dbReference>
<evidence type="ECO:0000313" key="3">
    <source>
        <dbReference type="EMBL" id="PWA98444.1"/>
    </source>
</evidence>
<protein>
    <submittedName>
        <fullName evidence="3">HR-like lesion-inducer</fullName>
    </submittedName>
</protein>
<keyword evidence="1" id="KW-0472">Membrane</keyword>
<evidence type="ECO:0000313" key="4">
    <source>
        <dbReference type="Proteomes" id="UP000245207"/>
    </source>
</evidence>
<dbReference type="AlphaFoldDB" id="A0A2U1QKA5"/>
<keyword evidence="4" id="KW-1185">Reference proteome</keyword>
<proteinExistence type="predicted"/>
<evidence type="ECO:0000256" key="1">
    <source>
        <dbReference type="SAM" id="Phobius"/>
    </source>
</evidence>
<sequence length="176" mass="19467">MALVCHFLVVLCASMNPPSLGELCKTTKEPRSTRVVLLANLTFHDFGDNGGRAAKELAPKVALVHRFLTSKIGKGVPKIDVKNILIAGMAVKGLGGTLFVLGSSTGAYLLMYYLLVTTPILYDFYNYRINEPRFHTLLAEFFQNIALFGALIFFVEMKKLSPRKLSRKKAPKAKTT</sequence>
<feature type="chain" id="PRO_5015787829" evidence="2">
    <location>
        <begin position="22"/>
        <end position="176"/>
    </location>
</feature>
<feature type="transmembrane region" description="Helical" evidence="1">
    <location>
        <begin position="137"/>
        <end position="155"/>
    </location>
</feature>
<name>A0A2U1QKA5_ARTAN</name>
<keyword evidence="2" id="KW-0732">Signal</keyword>
<dbReference type="STRING" id="35608.A0A2U1QKA5"/>
<dbReference type="InterPro" id="IPR008637">
    <property type="entry name" value="HR_lesion"/>
</dbReference>
<organism evidence="3 4">
    <name type="scientific">Artemisia annua</name>
    <name type="common">Sweet wormwood</name>
    <dbReference type="NCBI Taxonomy" id="35608"/>
    <lineage>
        <taxon>Eukaryota</taxon>
        <taxon>Viridiplantae</taxon>
        <taxon>Streptophyta</taxon>
        <taxon>Embryophyta</taxon>
        <taxon>Tracheophyta</taxon>
        <taxon>Spermatophyta</taxon>
        <taxon>Magnoliopsida</taxon>
        <taxon>eudicotyledons</taxon>
        <taxon>Gunneridae</taxon>
        <taxon>Pentapetalae</taxon>
        <taxon>asterids</taxon>
        <taxon>campanulids</taxon>
        <taxon>Asterales</taxon>
        <taxon>Asteraceae</taxon>
        <taxon>Asteroideae</taxon>
        <taxon>Anthemideae</taxon>
        <taxon>Artemisiinae</taxon>
        <taxon>Artemisia</taxon>
    </lineage>
</organism>
<reference evidence="3 4" key="1">
    <citation type="journal article" date="2018" name="Mol. Plant">
        <title>The genome of Artemisia annua provides insight into the evolution of Asteraceae family and artemisinin biosynthesis.</title>
        <authorList>
            <person name="Shen Q."/>
            <person name="Zhang L."/>
            <person name="Liao Z."/>
            <person name="Wang S."/>
            <person name="Yan T."/>
            <person name="Shi P."/>
            <person name="Liu M."/>
            <person name="Fu X."/>
            <person name="Pan Q."/>
            <person name="Wang Y."/>
            <person name="Lv Z."/>
            <person name="Lu X."/>
            <person name="Zhang F."/>
            <person name="Jiang W."/>
            <person name="Ma Y."/>
            <person name="Chen M."/>
            <person name="Hao X."/>
            <person name="Li L."/>
            <person name="Tang Y."/>
            <person name="Lv G."/>
            <person name="Zhou Y."/>
            <person name="Sun X."/>
            <person name="Brodelius P.E."/>
            <person name="Rose J.K.C."/>
            <person name="Tang K."/>
        </authorList>
    </citation>
    <scope>NUCLEOTIDE SEQUENCE [LARGE SCALE GENOMIC DNA]</scope>
    <source>
        <strain evidence="4">cv. Huhao1</strain>
        <tissue evidence="3">Leaf</tissue>
    </source>
</reference>
<gene>
    <name evidence="3" type="ORF">CTI12_AA016900</name>
</gene>
<accession>A0A2U1QKA5</accession>
<comment type="caution">
    <text evidence="3">The sequence shown here is derived from an EMBL/GenBank/DDBJ whole genome shotgun (WGS) entry which is preliminary data.</text>
</comment>
<dbReference type="EMBL" id="PKPP01000067">
    <property type="protein sequence ID" value="PWA98444.1"/>
    <property type="molecule type" value="Genomic_DNA"/>
</dbReference>
<dbReference type="PANTHER" id="PTHR31474:SF4">
    <property type="entry name" value="NICOTIANA LESION-INDUCING LIKE"/>
    <property type="match status" value="1"/>
</dbReference>
<feature type="signal peptide" evidence="2">
    <location>
        <begin position="1"/>
        <end position="21"/>
    </location>
</feature>
<dbReference type="PANTHER" id="PTHR31474">
    <property type="entry name" value="HR-LIKE LESION-INDUCER"/>
    <property type="match status" value="1"/>
</dbReference>
<dbReference type="Proteomes" id="UP000245207">
    <property type="component" value="Unassembled WGS sequence"/>
</dbReference>
<keyword evidence="1" id="KW-1133">Transmembrane helix</keyword>